<comment type="caution">
    <text evidence="2">The sequence shown here is derived from an EMBL/GenBank/DDBJ whole genome shotgun (WGS) entry which is preliminary data.</text>
</comment>
<sequence>MLSSGFNTEGVIGLLLLAYNLRVPRTNGEEFVVEELDPRISAIDVDGETVISVQYSGAETEICCRESGNPINDAIFYCYLAASMLRLFTRSLENYIGAWTNSIARFSGFYGFTPPVHDAPIGSDSAGYFWIAFCFFFPVNRMRMTQYKILYSTGPNPKCDGLTRFLYEIHLAYTGLHAVGIFAQLCVVSLDVESELMLQVLSTREFSRQIGALSEFVKMMTNGENGYNRKMWKYGRIFNANFMSTLQTKSCTKFVYILAMRPCLRWKTLPSVEIYWKLFKSETS</sequence>
<dbReference type="OrthoDB" id="1710629at2759"/>
<protein>
    <submittedName>
        <fullName evidence="2">Uncharacterized protein</fullName>
    </submittedName>
</protein>
<evidence type="ECO:0000313" key="2">
    <source>
        <dbReference type="EMBL" id="CAH9068096.1"/>
    </source>
</evidence>
<dbReference type="Proteomes" id="UP001152484">
    <property type="component" value="Unassembled WGS sequence"/>
</dbReference>
<reference evidence="2" key="1">
    <citation type="submission" date="2022-07" db="EMBL/GenBank/DDBJ databases">
        <authorList>
            <person name="Macas J."/>
            <person name="Novak P."/>
            <person name="Neumann P."/>
        </authorList>
    </citation>
    <scope>NUCLEOTIDE SEQUENCE</scope>
</reference>
<accession>A0A9P0YMB9</accession>
<name>A0A9P0YMB9_CUSEU</name>
<dbReference type="Pfam" id="PF03216">
    <property type="entry name" value="Rhabdo_ncap_2"/>
    <property type="match status" value="1"/>
</dbReference>
<keyword evidence="3" id="KW-1185">Reference proteome</keyword>
<dbReference type="AlphaFoldDB" id="A0A9P0YMB9"/>
<gene>
    <name evidence="2" type="ORF">CEURO_LOCUS2723</name>
</gene>
<evidence type="ECO:0000256" key="1">
    <source>
        <dbReference type="ARBA" id="ARBA00004328"/>
    </source>
</evidence>
<dbReference type="EMBL" id="CAMAPE010000005">
    <property type="protein sequence ID" value="CAH9068096.1"/>
    <property type="molecule type" value="Genomic_DNA"/>
</dbReference>
<evidence type="ECO:0000313" key="3">
    <source>
        <dbReference type="Proteomes" id="UP001152484"/>
    </source>
</evidence>
<proteinExistence type="predicted"/>
<comment type="subcellular location">
    <subcellularLocation>
        <location evidence="1">Virion</location>
    </subcellularLocation>
</comment>
<dbReference type="InterPro" id="IPR004902">
    <property type="entry name" value="Rhabdo_ncap_2"/>
</dbReference>
<organism evidence="2 3">
    <name type="scientific">Cuscuta europaea</name>
    <name type="common">European dodder</name>
    <dbReference type="NCBI Taxonomy" id="41803"/>
    <lineage>
        <taxon>Eukaryota</taxon>
        <taxon>Viridiplantae</taxon>
        <taxon>Streptophyta</taxon>
        <taxon>Embryophyta</taxon>
        <taxon>Tracheophyta</taxon>
        <taxon>Spermatophyta</taxon>
        <taxon>Magnoliopsida</taxon>
        <taxon>eudicotyledons</taxon>
        <taxon>Gunneridae</taxon>
        <taxon>Pentapetalae</taxon>
        <taxon>asterids</taxon>
        <taxon>lamiids</taxon>
        <taxon>Solanales</taxon>
        <taxon>Convolvulaceae</taxon>
        <taxon>Cuscuteae</taxon>
        <taxon>Cuscuta</taxon>
        <taxon>Cuscuta subgen. Cuscuta</taxon>
    </lineage>
</organism>